<sequence>MVVCTGNVCRSPYIERLLADGLRDLDVEVSSAGTHALTGRPMEPGSARLLQEAGISADGFVARQLTAAMLREVDLVLTATREHRREVAQLEPKALRYVHAVDDFSDLVAAAELQHESFLEPAAASLVAKLAIRAQSARGEVAARLADASGIVDPFRQSDEVFDTMAQQVGAVLPKIVQAAHEVARSR</sequence>
<dbReference type="SMART" id="SM00226">
    <property type="entry name" value="LMWPc"/>
    <property type="match status" value="1"/>
</dbReference>
<dbReference type="Proteomes" id="UP000559182">
    <property type="component" value="Unassembled WGS sequence"/>
</dbReference>
<evidence type="ECO:0000259" key="1">
    <source>
        <dbReference type="SMART" id="SM00226"/>
    </source>
</evidence>
<organism evidence="2 3">
    <name type="scientific">Flexivirga oryzae</name>
    <dbReference type="NCBI Taxonomy" id="1794944"/>
    <lineage>
        <taxon>Bacteria</taxon>
        <taxon>Bacillati</taxon>
        <taxon>Actinomycetota</taxon>
        <taxon>Actinomycetes</taxon>
        <taxon>Micrococcales</taxon>
        <taxon>Dermacoccaceae</taxon>
        <taxon>Flexivirga</taxon>
    </lineage>
</organism>
<proteinExistence type="predicted"/>
<gene>
    <name evidence="2" type="ORF">FHU39_000148</name>
</gene>
<keyword evidence="2" id="KW-0378">Hydrolase</keyword>
<dbReference type="AlphaFoldDB" id="A0A839N234"/>
<dbReference type="SUPFAM" id="SSF52788">
    <property type="entry name" value="Phosphotyrosine protein phosphatases I"/>
    <property type="match status" value="1"/>
</dbReference>
<dbReference type="Pfam" id="PF01451">
    <property type="entry name" value="LMWPc"/>
    <property type="match status" value="1"/>
</dbReference>
<dbReference type="PANTHER" id="PTHR11717">
    <property type="entry name" value="LOW MOLECULAR WEIGHT PROTEIN TYROSINE PHOSPHATASE"/>
    <property type="match status" value="1"/>
</dbReference>
<dbReference type="Gene3D" id="3.40.50.2300">
    <property type="match status" value="1"/>
</dbReference>
<dbReference type="InterPro" id="IPR050438">
    <property type="entry name" value="LMW_PTPase"/>
</dbReference>
<dbReference type="InterPro" id="IPR023485">
    <property type="entry name" value="Ptyr_pPase"/>
</dbReference>
<comment type="caution">
    <text evidence="2">The sequence shown here is derived from an EMBL/GenBank/DDBJ whole genome shotgun (WGS) entry which is preliminary data.</text>
</comment>
<evidence type="ECO:0000313" key="3">
    <source>
        <dbReference type="Proteomes" id="UP000559182"/>
    </source>
</evidence>
<dbReference type="EMBL" id="JACHVQ010000001">
    <property type="protein sequence ID" value="MBB2890164.1"/>
    <property type="molecule type" value="Genomic_DNA"/>
</dbReference>
<dbReference type="EC" id="3.1.3.48" evidence="2"/>
<keyword evidence="3" id="KW-1185">Reference proteome</keyword>
<dbReference type="PANTHER" id="PTHR11717:SF31">
    <property type="entry name" value="LOW MOLECULAR WEIGHT PROTEIN-TYROSINE-PHOSPHATASE ETP-RELATED"/>
    <property type="match status" value="1"/>
</dbReference>
<name>A0A839N234_9MICO</name>
<feature type="domain" description="Phosphotyrosine protein phosphatase I" evidence="1">
    <location>
        <begin position="1"/>
        <end position="179"/>
    </location>
</feature>
<protein>
    <submittedName>
        <fullName evidence="2">Protein-tyrosine phosphatase</fullName>
        <ecNumber evidence="2">3.1.3.48</ecNumber>
    </submittedName>
</protein>
<dbReference type="GO" id="GO:0004725">
    <property type="term" value="F:protein tyrosine phosphatase activity"/>
    <property type="evidence" value="ECO:0007669"/>
    <property type="project" value="UniProtKB-EC"/>
</dbReference>
<accession>A0A839N234</accession>
<reference evidence="2 3" key="1">
    <citation type="submission" date="2020-08" db="EMBL/GenBank/DDBJ databases">
        <title>Sequencing the genomes of 1000 actinobacteria strains.</title>
        <authorList>
            <person name="Klenk H.-P."/>
        </authorList>
    </citation>
    <scope>NUCLEOTIDE SEQUENCE [LARGE SCALE GENOMIC DNA]</scope>
    <source>
        <strain evidence="2 3">DSM 105369</strain>
    </source>
</reference>
<dbReference type="InterPro" id="IPR036196">
    <property type="entry name" value="Ptyr_pPase_sf"/>
</dbReference>
<evidence type="ECO:0000313" key="2">
    <source>
        <dbReference type="EMBL" id="MBB2890164.1"/>
    </source>
</evidence>